<dbReference type="Pfam" id="PF04055">
    <property type="entry name" value="Radical_SAM"/>
    <property type="match status" value="1"/>
</dbReference>
<evidence type="ECO:0000259" key="7">
    <source>
        <dbReference type="PROSITE" id="PS51918"/>
    </source>
</evidence>
<dbReference type="GO" id="GO:0003824">
    <property type="term" value="F:catalytic activity"/>
    <property type="evidence" value="ECO:0007669"/>
    <property type="project" value="InterPro"/>
</dbReference>
<dbReference type="PROSITE" id="PS51918">
    <property type="entry name" value="RADICAL_SAM"/>
    <property type="match status" value="1"/>
</dbReference>
<dbReference type="SUPFAM" id="SSF102114">
    <property type="entry name" value="Radical SAM enzymes"/>
    <property type="match status" value="1"/>
</dbReference>
<dbReference type="InterPro" id="IPR013785">
    <property type="entry name" value="Aldolase_TIM"/>
</dbReference>
<dbReference type="KEGG" id="pwn:QNH46_17360"/>
<proteinExistence type="predicted"/>
<evidence type="ECO:0000256" key="2">
    <source>
        <dbReference type="ARBA" id="ARBA00022485"/>
    </source>
</evidence>
<keyword evidence="3" id="KW-0949">S-adenosyl-L-methionine</keyword>
<sequence length="417" mass="48202">MYFKFKPEVVFTKGKDGSILSNLMTGRKIYLDSADTRRAEVLYNNDRPGRVPPDAGNLTAYLAEQGFGQFHERNIHVEKIKTSRIATLKYDKLIPFKLNRLVLEVTGSCNLNCLFCTEENIVYQSCGCKKWENSNELSERQWKNIISQAMKLGIQECFLTGGEPLLKWNLVKELVSYLHDHHIAVTLFTNGTLLNASQAKFLKEKKVSLALQIFGEDNQRYEMITQCANMYCSVENAIQWIDHYQIPHTVSIIVSSLNESAVEAIKSKLGERSYQMIYIYPANPYSSSAKRQEMLNPLLREIPVHLDAVPYLMRYNNCLYGQIFVSGSGEVYPCMMLRSRKLGSLDKDRLWEIFARKEHKPYWEMSKTKINHCSQCERNLFCFDCRALDFYGSNELDGMVYCNRIHHHLNEAIADEE</sequence>
<reference evidence="8" key="1">
    <citation type="submission" date="2023-05" db="EMBL/GenBank/DDBJ databases">
        <title>Comparative genomics of Bacillaceae isolates and their secondary metabolite potential.</title>
        <authorList>
            <person name="Song L."/>
            <person name="Nielsen L.J."/>
            <person name="Mohite O."/>
            <person name="Xu X."/>
            <person name="Weber T."/>
            <person name="Kovacs A.T."/>
        </authorList>
    </citation>
    <scope>NUCLEOTIDE SEQUENCE</scope>
    <source>
        <strain evidence="8">B2_4</strain>
    </source>
</reference>
<dbReference type="SFLD" id="SFLDS00029">
    <property type="entry name" value="Radical_SAM"/>
    <property type="match status" value="1"/>
</dbReference>
<keyword evidence="4" id="KW-0479">Metal-binding</keyword>
<keyword evidence="6" id="KW-0411">Iron-sulfur</keyword>
<dbReference type="SFLD" id="SFLDG01067">
    <property type="entry name" value="SPASM/twitch_domain_containing"/>
    <property type="match status" value="1"/>
</dbReference>
<dbReference type="Pfam" id="PF13186">
    <property type="entry name" value="SPASM"/>
    <property type="match status" value="1"/>
</dbReference>
<dbReference type="InterPro" id="IPR023885">
    <property type="entry name" value="4Fe4S-binding_SPASM_dom"/>
</dbReference>
<comment type="cofactor">
    <cofactor evidence="1">
        <name>[4Fe-4S] cluster</name>
        <dbReference type="ChEBI" id="CHEBI:49883"/>
    </cofactor>
</comment>
<accession>A0AA95L1H8</accession>
<organism evidence="8 9">
    <name type="scientific">Paenibacillus woosongensis</name>
    <dbReference type="NCBI Taxonomy" id="307580"/>
    <lineage>
        <taxon>Bacteria</taxon>
        <taxon>Bacillati</taxon>
        <taxon>Bacillota</taxon>
        <taxon>Bacilli</taxon>
        <taxon>Bacillales</taxon>
        <taxon>Paenibacillaceae</taxon>
        <taxon>Paenibacillus</taxon>
    </lineage>
</organism>
<dbReference type="AlphaFoldDB" id="A0AA95L1H8"/>
<evidence type="ECO:0000256" key="5">
    <source>
        <dbReference type="ARBA" id="ARBA00023004"/>
    </source>
</evidence>
<name>A0AA95L1H8_9BACL</name>
<evidence type="ECO:0000256" key="1">
    <source>
        <dbReference type="ARBA" id="ARBA00001966"/>
    </source>
</evidence>
<dbReference type="RefSeq" id="WP_283925378.1">
    <property type="nucleotide sequence ID" value="NZ_CP126084.1"/>
</dbReference>
<dbReference type="InterPro" id="IPR058240">
    <property type="entry name" value="rSAM_sf"/>
</dbReference>
<keyword evidence="2" id="KW-0004">4Fe-4S</keyword>
<dbReference type="EMBL" id="CP126084">
    <property type="protein sequence ID" value="WHX47892.1"/>
    <property type="molecule type" value="Genomic_DNA"/>
</dbReference>
<dbReference type="Proteomes" id="UP001177943">
    <property type="component" value="Chromosome"/>
</dbReference>
<dbReference type="PROSITE" id="PS01305">
    <property type="entry name" value="MOAA_NIFB_PQQE"/>
    <property type="match status" value="1"/>
</dbReference>
<gene>
    <name evidence="8" type="ORF">QNH46_17360</name>
</gene>
<evidence type="ECO:0000256" key="4">
    <source>
        <dbReference type="ARBA" id="ARBA00022723"/>
    </source>
</evidence>
<dbReference type="SFLD" id="SFLDG01386">
    <property type="entry name" value="main_SPASM_domain-containing"/>
    <property type="match status" value="1"/>
</dbReference>
<evidence type="ECO:0000256" key="3">
    <source>
        <dbReference type="ARBA" id="ARBA00022691"/>
    </source>
</evidence>
<dbReference type="PANTHER" id="PTHR11228">
    <property type="entry name" value="RADICAL SAM DOMAIN PROTEIN"/>
    <property type="match status" value="1"/>
</dbReference>
<dbReference type="InterPro" id="IPR050377">
    <property type="entry name" value="Radical_SAM_PqqE_MftC-like"/>
</dbReference>
<dbReference type="InterPro" id="IPR000385">
    <property type="entry name" value="MoaA_NifB_PqqE_Fe-S-bd_CS"/>
</dbReference>
<evidence type="ECO:0000313" key="9">
    <source>
        <dbReference type="Proteomes" id="UP001177943"/>
    </source>
</evidence>
<dbReference type="PANTHER" id="PTHR11228:SF34">
    <property type="entry name" value="TUNGSTEN-CONTAINING ALDEHYDE FERREDOXIN OXIDOREDUCTASE COFACTOR MODIFYING PROTEIN"/>
    <property type="match status" value="1"/>
</dbReference>
<protein>
    <submittedName>
        <fullName evidence="8">Radical SAM protein</fullName>
    </submittedName>
</protein>
<dbReference type="Gene3D" id="3.20.20.70">
    <property type="entry name" value="Aldolase class I"/>
    <property type="match status" value="1"/>
</dbReference>
<keyword evidence="5" id="KW-0408">Iron</keyword>
<evidence type="ECO:0000313" key="8">
    <source>
        <dbReference type="EMBL" id="WHX47892.1"/>
    </source>
</evidence>
<dbReference type="CDD" id="cd01335">
    <property type="entry name" value="Radical_SAM"/>
    <property type="match status" value="1"/>
</dbReference>
<evidence type="ECO:0000256" key="6">
    <source>
        <dbReference type="ARBA" id="ARBA00023014"/>
    </source>
</evidence>
<feature type="domain" description="Radical SAM core" evidence="7">
    <location>
        <begin position="94"/>
        <end position="322"/>
    </location>
</feature>
<dbReference type="InterPro" id="IPR007197">
    <property type="entry name" value="rSAM"/>
</dbReference>
<dbReference type="GO" id="GO:0051539">
    <property type="term" value="F:4 iron, 4 sulfur cluster binding"/>
    <property type="evidence" value="ECO:0007669"/>
    <property type="project" value="UniProtKB-KW"/>
</dbReference>
<dbReference type="GO" id="GO:0046872">
    <property type="term" value="F:metal ion binding"/>
    <property type="evidence" value="ECO:0007669"/>
    <property type="project" value="UniProtKB-KW"/>
</dbReference>